<keyword evidence="3" id="KW-0812">Transmembrane</keyword>
<gene>
    <name evidence="4" type="ORF">niasHT_005163</name>
</gene>
<keyword evidence="3" id="KW-0472">Membrane</keyword>
<evidence type="ECO:0000313" key="4">
    <source>
        <dbReference type="EMBL" id="KAL3117920.1"/>
    </source>
</evidence>
<feature type="compositionally biased region" description="Low complexity" evidence="2">
    <location>
        <begin position="318"/>
        <end position="347"/>
    </location>
</feature>
<keyword evidence="5" id="KW-1185">Reference proteome</keyword>
<reference evidence="4 5" key="1">
    <citation type="submission" date="2024-10" db="EMBL/GenBank/DDBJ databases">
        <authorList>
            <person name="Kim D."/>
        </authorList>
    </citation>
    <scope>NUCLEOTIDE SEQUENCE [LARGE SCALE GENOMIC DNA]</scope>
    <source>
        <strain evidence="4">BH-2024</strain>
    </source>
</reference>
<evidence type="ECO:0000256" key="2">
    <source>
        <dbReference type="SAM" id="MobiDB-lite"/>
    </source>
</evidence>
<keyword evidence="1" id="KW-0217">Developmental protein</keyword>
<evidence type="ECO:0000256" key="3">
    <source>
        <dbReference type="SAM" id="Phobius"/>
    </source>
</evidence>
<proteinExistence type="predicted"/>
<evidence type="ECO:0008006" key="6">
    <source>
        <dbReference type="Google" id="ProtNLM"/>
    </source>
</evidence>
<dbReference type="PANTHER" id="PTHR46706:SF12">
    <property type="entry name" value="PROTEIN QUA-1-RELATED"/>
    <property type="match status" value="1"/>
</dbReference>
<comment type="caution">
    <text evidence="4">The sequence shown here is derived from an EMBL/GenBank/DDBJ whole genome shotgun (WGS) entry which is preliminary data.</text>
</comment>
<evidence type="ECO:0000313" key="5">
    <source>
        <dbReference type="Proteomes" id="UP001620626"/>
    </source>
</evidence>
<feature type="transmembrane region" description="Helical" evidence="3">
    <location>
        <begin position="52"/>
        <end position="70"/>
    </location>
</feature>
<sequence length="665" mass="72154">MSHHGFATSAFLSLRLTTNGGSCAPLLPLFLSPFSRAFAPSPGMCPSNCFSLLFLLFCLFFVPFSVFSSFCGKSGVPYSFEVLSNGAPVLGCAQPSCVISATDSEGDFHEDSQFFTNADGQPDGFFRDGDRALKRYRHSTAPRLIANCSGQFGELSCPRKNQWVGGIEYIDHPRQPLILQCCTFEGLRFSQEVGSTTVGPGEAITGGEVVRGGRQISFDVIANVRKVSKSAEGETAGKVRYEVTVRRMNCLPDPPEVEVEFDGEVPMEVSKLLGNAKNKEVTDKVNGAGGTQQQQNGSRKKVPMRQKSRKDGQPNAKQQQQQTASMGQRKQLQSLQQQQQVELQEVTGGEGERQPFGRNNEVAIQPNNGQMPRKNNQRPQKQQQQQQHEAVQVDQQQIFNGGEGQHAIQFIEQNQHNLGTHFAEQQQNQQQFQQHSLSQSAPPQQQFAGIGPQQQNGGDAASADQSVSGTFTVTPHPLFGTMSFATLPPHSFPTLPPHSFPTLPPHSFPTLPPHSFPTLPPHSFPTLPPHSFPTLPPHSFPTFPPHTFPSFDAFTPAPALAGLGSADGPSGAFAAPTFNAQSNGPIPLRSSDGSLGVSQLRAADANTRNGQQQPFPAFQSQRMPQMAPAMGTILAAMQGDRRPIMHPVMGLIGYSNAPQPGKKRK</sequence>
<dbReference type="PANTHER" id="PTHR46706">
    <property type="entry name" value="PROTEIN QUA-1-RELATED"/>
    <property type="match status" value="1"/>
</dbReference>
<organism evidence="4 5">
    <name type="scientific">Heterodera trifolii</name>
    <dbReference type="NCBI Taxonomy" id="157864"/>
    <lineage>
        <taxon>Eukaryota</taxon>
        <taxon>Metazoa</taxon>
        <taxon>Ecdysozoa</taxon>
        <taxon>Nematoda</taxon>
        <taxon>Chromadorea</taxon>
        <taxon>Rhabditida</taxon>
        <taxon>Tylenchina</taxon>
        <taxon>Tylenchomorpha</taxon>
        <taxon>Tylenchoidea</taxon>
        <taxon>Heteroderidae</taxon>
        <taxon>Heteroderinae</taxon>
        <taxon>Heterodera</taxon>
    </lineage>
</organism>
<feature type="compositionally biased region" description="Polar residues" evidence="2">
    <location>
        <begin position="365"/>
        <end position="374"/>
    </location>
</feature>
<accession>A0ABD2LRQ0</accession>
<feature type="region of interest" description="Disordered" evidence="2">
    <location>
        <begin position="425"/>
        <end position="467"/>
    </location>
</feature>
<keyword evidence="3" id="KW-1133">Transmembrane helix</keyword>
<feature type="region of interest" description="Disordered" evidence="2">
    <location>
        <begin position="274"/>
        <end position="392"/>
    </location>
</feature>
<dbReference type="Proteomes" id="UP001620626">
    <property type="component" value="Unassembled WGS sequence"/>
</dbReference>
<feature type="compositionally biased region" description="Basic residues" evidence="2">
    <location>
        <begin position="298"/>
        <end position="308"/>
    </location>
</feature>
<feature type="compositionally biased region" description="Low complexity" evidence="2">
    <location>
        <begin position="425"/>
        <end position="455"/>
    </location>
</feature>
<dbReference type="InterPro" id="IPR052140">
    <property type="entry name" value="Dev_Signal_Hedgehog-like"/>
</dbReference>
<feature type="compositionally biased region" description="Low complexity" evidence="2">
    <location>
        <begin position="377"/>
        <end position="392"/>
    </location>
</feature>
<dbReference type="AlphaFoldDB" id="A0ABD2LRQ0"/>
<name>A0ABD2LRQ0_9BILA</name>
<evidence type="ECO:0000256" key="1">
    <source>
        <dbReference type="ARBA" id="ARBA00022473"/>
    </source>
</evidence>
<protein>
    <recommendedName>
        <fullName evidence="6">Transmembrane protein</fullName>
    </recommendedName>
</protein>
<dbReference type="EMBL" id="JBICBT010000300">
    <property type="protein sequence ID" value="KAL3117920.1"/>
    <property type="molecule type" value="Genomic_DNA"/>
</dbReference>